<dbReference type="Gene3D" id="1.20.5.170">
    <property type="match status" value="1"/>
</dbReference>
<dbReference type="InterPro" id="IPR024864">
    <property type="entry name" value="Nup54/Nup57/Nup44"/>
</dbReference>
<dbReference type="Proteomes" id="UP000695000">
    <property type="component" value="Unplaced"/>
</dbReference>
<evidence type="ECO:0000256" key="2">
    <source>
        <dbReference type="ARBA" id="ARBA00022448"/>
    </source>
</evidence>
<dbReference type="Pfam" id="PF13874">
    <property type="entry name" value="Nup54"/>
    <property type="match status" value="1"/>
</dbReference>
<keyword evidence="3" id="KW-0539">Nucleus</keyword>
<evidence type="ECO:0000259" key="5">
    <source>
        <dbReference type="Pfam" id="PF18437"/>
    </source>
</evidence>
<evidence type="ECO:0000313" key="6">
    <source>
        <dbReference type="Proteomes" id="UP000695000"/>
    </source>
</evidence>
<dbReference type="InterPro" id="IPR025712">
    <property type="entry name" value="Nup54_alpha-helical_dom"/>
</dbReference>
<gene>
    <name evidence="7" type="primary">LOC108569013</name>
</gene>
<organism evidence="6 7">
    <name type="scientific">Nicrophorus vespilloides</name>
    <name type="common">Boreal carrion beetle</name>
    <dbReference type="NCBI Taxonomy" id="110193"/>
    <lineage>
        <taxon>Eukaryota</taxon>
        <taxon>Metazoa</taxon>
        <taxon>Ecdysozoa</taxon>
        <taxon>Arthropoda</taxon>
        <taxon>Hexapoda</taxon>
        <taxon>Insecta</taxon>
        <taxon>Pterygota</taxon>
        <taxon>Neoptera</taxon>
        <taxon>Endopterygota</taxon>
        <taxon>Coleoptera</taxon>
        <taxon>Polyphaga</taxon>
        <taxon>Staphyliniformia</taxon>
        <taxon>Silphidae</taxon>
        <taxon>Nicrophorinae</taxon>
        <taxon>Nicrophorus</taxon>
    </lineage>
</organism>
<dbReference type="GeneID" id="108569013"/>
<evidence type="ECO:0000313" key="7">
    <source>
        <dbReference type="RefSeq" id="XP_017785882.1"/>
    </source>
</evidence>
<dbReference type="InterPro" id="IPR025574">
    <property type="entry name" value="Nucleoporin_FG_rpt"/>
</dbReference>
<name>A0ABM1NGD2_NICVS</name>
<dbReference type="RefSeq" id="XP_017785882.1">
    <property type="nucleotide sequence ID" value="XM_017930393.1"/>
</dbReference>
<protein>
    <submittedName>
        <fullName evidence="7">Nuclear pore complex protein Nup54</fullName>
    </submittedName>
</protein>
<feature type="domain" description="Nucleoporin Nup54 alpha-helical" evidence="4">
    <location>
        <begin position="447"/>
        <end position="583"/>
    </location>
</feature>
<evidence type="ECO:0000256" key="3">
    <source>
        <dbReference type="ARBA" id="ARBA00023242"/>
    </source>
</evidence>
<evidence type="ECO:0000256" key="1">
    <source>
        <dbReference type="ARBA" id="ARBA00004123"/>
    </source>
</evidence>
<dbReference type="Pfam" id="PF13634">
    <property type="entry name" value="Nucleoporin_FG"/>
    <property type="match status" value="2"/>
</dbReference>
<dbReference type="PANTHER" id="PTHR13000">
    <property type="entry name" value="NUCLEOPORIN P54"/>
    <property type="match status" value="1"/>
</dbReference>
<sequence length="649" mass="68918">MSFSFGNTTQNTFGAAAKPTGFGAPMFGAASTATTAPSTSFGFGSSTFGAAAPTANASFGANTTAPAFGTSFGMPAKSAANTTFGGFGGSTTFGAPASTAPNLFGAAATNKPTLFGATSTPSLFSTQTPTTPSLFGAATTTTQAPTLFGASTTTTPSLFGSTATSTPSLFGSSFGATATTAAAPSLFGNTATPASGGFSLFGNTATTTSAPLFGSFGTNTATNTFGNTGTGFNFGGSNSLFGAKPGAQQQQPNQTQQSATDMKTQQTLASFYAINVFGDERDDILKKWNMLQASWGTGKGFYNSAQQPVEYDNCNLFYRFKAISYFVIPQMDNADGLVKLVFNKKESELSAQKATIISGFNGILGNKPNLTVNIVHVKAVSDTESEVMITVSEKGVTGTSRKIHATDLAAFLNQPTQKQQLAGAGVTYVGAYMMPSKAQLAEYLKEPPPGIDAQLWKAAQIDNPNPQKYLPTPLSGFSNLKKRMLCEEFETGLHRAFLDKVHKDIIELKKKHAASIAQIAEQKQKFLQLQHRVLKILVKQESTRNLGLALQPQEELLKARLESMNLQLNMPTQFRGKINELMSTTKVKNVFDGCKSETYVLDPKVQEDVKQFLTMEQNGITHLISIINEDLKDLKVITGGMNEILMRNK</sequence>
<dbReference type="Gene3D" id="1.20.5.490">
    <property type="entry name" value="Single helix bin"/>
    <property type="match status" value="1"/>
</dbReference>
<accession>A0ABM1NGD2</accession>
<dbReference type="PANTHER" id="PTHR13000:SF0">
    <property type="entry name" value="NUCLEOPORIN P54"/>
    <property type="match status" value="1"/>
</dbReference>
<evidence type="ECO:0000259" key="4">
    <source>
        <dbReference type="Pfam" id="PF13874"/>
    </source>
</evidence>
<keyword evidence="6" id="KW-1185">Reference proteome</keyword>
<comment type="subcellular location">
    <subcellularLocation>
        <location evidence="1">Nucleus</location>
    </subcellularLocation>
</comment>
<feature type="domain" description="Nup54 C-terminal interacting" evidence="5">
    <location>
        <begin position="599"/>
        <end position="637"/>
    </location>
</feature>
<dbReference type="Pfam" id="PF18437">
    <property type="entry name" value="Nup54_C"/>
    <property type="match status" value="1"/>
</dbReference>
<dbReference type="InterPro" id="IPR040985">
    <property type="entry name" value="Nup54_C"/>
</dbReference>
<proteinExistence type="predicted"/>
<reference evidence="7" key="1">
    <citation type="submission" date="2025-08" db="UniProtKB">
        <authorList>
            <consortium name="RefSeq"/>
        </authorList>
    </citation>
    <scope>IDENTIFICATION</scope>
    <source>
        <tissue evidence="7">Whole Larva</tissue>
    </source>
</reference>
<keyword evidence="2" id="KW-0813">Transport</keyword>